<dbReference type="Gene3D" id="3.40.30.10">
    <property type="entry name" value="Glutaredoxin"/>
    <property type="match status" value="1"/>
</dbReference>
<sequence length="124" mass="14771">MLFANHIHWQGNYDKALKLAQKERKTLLVLVVKKDDVQTLNILKTTFMNQPYIDTMNEKMIAVIVTYEGRNSYPVEMYYATIFPALFFVDATREIFIQQPLYRESITKESLKNLFDQREDNLIW</sequence>
<gene>
    <name evidence="1" type="ORF">MNB_SV-3-741</name>
</gene>
<dbReference type="EMBL" id="FPHI01000002">
    <property type="protein sequence ID" value="SFV51126.1"/>
    <property type="molecule type" value="Genomic_DNA"/>
</dbReference>
<dbReference type="AlphaFoldDB" id="A0A1W1BC64"/>
<proteinExistence type="predicted"/>
<dbReference type="InterPro" id="IPR036249">
    <property type="entry name" value="Thioredoxin-like_sf"/>
</dbReference>
<dbReference type="SUPFAM" id="SSF52833">
    <property type="entry name" value="Thioredoxin-like"/>
    <property type="match status" value="1"/>
</dbReference>
<accession>A0A1W1BC64</accession>
<reference evidence="1" key="1">
    <citation type="submission" date="2016-10" db="EMBL/GenBank/DDBJ databases">
        <authorList>
            <person name="de Groot N.N."/>
        </authorList>
    </citation>
    <scope>NUCLEOTIDE SEQUENCE</scope>
</reference>
<organism evidence="1">
    <name type="scientific">hydrothermal vent metagenome</name>
    <dbReference type="NCBI Taxonomy" id="652676"/>
    <lineage>
        <taxon>unclassified sequences</taxon>
        <taxon>metagenomes</taxon>
        <taxon>ecological metagenomes</taxon>
    </lineage>
</organism>
<protein>
    <submittedName>
        <fullName evidence="1">Uncharacterized protein</fullName>
    </submittedName>
</protein>
<evidence type="ECO:0000313" key="1">
    <source>
        <dbReference type="EMBL" id="SFV51126.1"/>
    </source>
</evidence>
<name>A0A1W1BC64_9ZZZZ</name>